<accession>A0AAN8JQB6</accession>
<evidence type="ECO:0000256" key="5">
    <source>
        <dbReference type="ARBA" id="ARBA00022660"/>
    </source>
</evidence>
<evidence type="ECO:0000256" key="1">
    <source>
        <dbReference type="ARBA" id="ARBA00004443"/>
    </source>
</evidence>
<evidence type="ECO:0000256" key="3">
    <source>
        <dbReference type="ARBA" id="ARBA00018684"/>
    </source>
</evidence>
<comment type="caution">
    <text evidence="13">The sequence shown here is derived from an EMBL/GenBank/DDBJ whole genome shotgun (WGS) entry which is preliminary data.</text>
</comment>
<evidence type="ECO:0000313" key="13">
    <source>
        <dbReference type="EMBL" id="KAK6177998.1"/>
    </source>
</evidence>
<dbReference type="AlphaFoldDB" id="A0AAN8JQB6"/>
<keyword evidence="14" id="KW-1185">Reference proteome</keyword>
<dbReference type="CDD" id="cd20263">
    <property type="entry name" value="Complex1_LYR_NDUFB9_LYRM3"/>
    <property type="match status" value="1"/>
</dbReference>
<reference evidence="13 14" key="1">
    <citation type="submission" date="2024-01" db="EMBL/GenBank/DDBJ databases">
        <title>The genome of the rayed Mediterranean limpet Patella caerulea (Linnaeus, 1758).</title>
        <authorList>
            <person name="Anh-Thu Weber A."/>
            <person name="Halstead-Nussloch G."/>
        </authorList>
    </citation>
    <scope>NUCLEOTIDE SEQUENCE [LARGE SCALE GENOMIC DNA]</scope>
    <source>
        <strain evidence="13">AATW-2023a</strain>
        <tissue evidence="13">Whole specimen</tissue>
    </source>
</reference>
<keyword evidence="8" id="KW-0007">Acetylation</keyword>
<evidence type="ECO:0000256" key="10">
    <source>
        <dbReference type="ARBA" id="ARBA00023136"/>
    </source>
</evidence>
<evidence type="ECO:0000256" key="6">
    <source>
        <dbReference type="ARBA" id="ARBA00022792"/>
    </source>
</evidence>
<evidence type="ECO:0000256" key="4">
    <source>
        <dbReference type="ARBA" id="ARBA00022448"/>
    </source>
</evidence>
<evidence type="ECO:0000256" key="8">
    <source>
        <dbReference type="ARBA" id="ARBA00022990"/>
    </source>
</evidence>
<evidence type="ECO:0000256" key="12">
    <source>
        <dbReference type="ARBA" id="ARBA00032528"/>
    </source>
</evidence>
<keyword evidence="6" id="KW-0999">Mitochondrion inner membrane</keyword>
<evidence type="ECO:0000256" key="11">
    <source>
        <dbReference type="ARBA" id="ARBA00030192"/>
    </source>
</evidence>
<dbReference type="InterPro" id="IPR045292">
    <property type="entry name" value="Complex1_LYR_NDUFB9_LYRM3"/>
</dbReference>
<sequence>MAYMQTKALTHASRVRRLYKQAIRSLEAQYCVKPLEFRYHAVVMRARFDSHKDEVDMRKAKKLLLDGENECFEKSLAQPMQFPFSPGGVAYNRVAHVPDMILDSWHPLEKAQYPEYFARREVRKREFIERWEKKYGKSTNVDA</sequence>
<dbReference type="EMBL" id="JAZGQO010000009">
    <property type="protein sequence ID" value="KAK6177998.1"/>
    <property type="molecule type" value="Genomic_DNA"/>
</dbReference>
<evidence type="ECO:0000256" key="2">
    <source>
        <dbReference type="ARBA" id="ARBA00009508"/>
    </source>
</evidence>
<keyword evidence="9" id="KW-0496">Mitochondrion</keyword>
<gene>
    <name evidence="13" type="ORF">SNE40_012845</name>
</gene>
<dbReference type="Proteomes" id="UP001347796">
    <property type="component" value="Unassembled WGS sequence"/>
</dbReference>
<evidence type="ECO:0000256" key="7">
    <source>
        <dbReference type="ARBA" id="ARBA00022982"/>
    </source>
</evidence>
<dbReference type="PANTHER" id="PTHR12868">
    <property type="entry name" value="NADH-UBIQUINONE OXIDOREDUCTASE B22 SUBUNIT"/>
    <property type="match status" value="1"/>
</dbReference>
<comment type="subcellular location">
    <subcellularLocation>
        <location evidence="1">Mitochondrion inner membrane</location>
        <topology evidence="1">Peripheral membrane protein</topology>
        <orientation evidence="1">Matrix side</orientation>
    </subcellularLocation>
</comment>
<comment type="similarity">
    <text evidence="2">Belongs to the complex I LYR family.</text>
</comment>
<evidence type="ECO:0000256" key="9">
    <source>
        <dbReference type="ARBA" id="ARBA00023128"/>
    </source>
</evidence>
<proteinExistence type="inferred from homology"/>
<keyword evidence="4" id="KW-0813">Transport</keyword>
<keyword evidence="7" id="KW-0249">Electron transport</keyword>
<name>A0AAN8JQB6_PATCE</name>
<dbReference type="InterPro" id="IPR033034">
    <property type="entry name" value="NDUFB9"/>
</dbReference>
<dbReference type="GO" id="GO:0005743">
    <property type="term" value="C:mitochondrial inner membrane"/>
    <property type="evidence" value="ECO:0007669"/>
    <property type="project" value="UniProtKB-SubCell"/>
</dbReference>
<keyword evidence="5" id="KW-0679">Respiratory chain</keyword>
<evidence type="ECO:0000313" key="14">
    <source>
        <dbReference type="Proteomes" id="UP001347796"/>
    </source>
</evidence>
<dbReference type="PANTHER" id="PTHR12868:SF0">
    <property type="entry name" value="NADH DEHYDROGENASE [UBIQUINONE] 1 BETA SUBCOMPLEX SUBUNIT 9"/>
    <property type="match status" value="1"/>
</dbReference>
<dbReference type="GO" id="GO:0006120">
    <property type="term" value="P:mitochondrial electron transport, NADH to ubiquinone"/>
    <property type="evidence" value="ECO:0007669"/>
    <property type="project" value="InterPro"/>
</dbReference>
<keyword evidence="10" id="KW-0472">Membrane</keyword>
<organism evidence="13 14">
    <name type="scientific">Patella caerulea</name>
    <name type="common">Rayed Mediterranean limpet</name>
    <dbReference type="NCBI Taxonomy" id="87958"/>
    <lineage>
        <taxon>Eukaryota</taxon>
        <taxon>Metazoa</taxon>
        <taxon>Spiralia</taxon>
        <taxon>Lophotrochozoa</taxon>
        <taxon>Mollusca</taxon>
        <taxon>Gastropoda</taxon>
        <taxon>Patellogastropoda</taxon>
        <taxon>Patelloidea</taxon>
        <taxon>Patellidae</taxon>
        <taxon>Patella</taxon>
    </lineage>
</organism>
<protein>
    <recommendedName>
        <fullName evidence="3">NADH dehydrogenase [ubiquinone] 1 beta subcomplex subunit 9</fullName>
    </recommendedName>
    <alternativeName>
        <fullName evidence="11">Complex I-B22</fullName>
    </alternativeName>
    <alternativeName>
        <fullName evidence="12">NADH-ubiquinone oxidoreductase B22 subunit</fullName>
    </alternativeName>
</protein>